<dbReference type="EMBL" id="GBRH01250473">
    <property type="protein sequence ID" value="JAD47422.1"/>
    <property type="molecule type" value="Transcribed_RNA"/>
</dbReference>
<name>A0A0A9AJZ9_ARUDO</name>
<organism evidence="1">
    <name type="scientific">Arundo donax</name>
    <name type="common">Giant reed</name>
    <name type="synonym">Donax arundinaceus</name>
    <dbReference type="NCBI Taxonomy" id="35708"/>
    <lineage>
        <taxon>Eukaryota</taxon>
        <taxon>Viridiplantae</taxon>
        <taxon>Streptophyta</taxon>
        <taxon>Embryophyta</taxon>
        <taxon>Tracheophyta</taxon>
        <taxon>Spermatophyta</taxon>
        <taxon>Magnoliopsida</taxon>
        <taxon>Liliopsida</taxon>
        <taxon>Poales</taxon>
        <taxon>Poaceae</taxon>
        <taxon>PACMAD clade</taxon>
        <taxon>Arundinoideae</taxon>
        <taxon>Arundineae</taxon>
        <taxon>Arundo</taxon>
    </lineage>
</organism>
<accession>A0A0A9AJZ9</accession>
<sequence>MQKFHVAVRPCPCAAAAPSRSRTAGRAPCAVQL</sequence>
<reference evidence="1" key="1">
    <citation type="submission" date="2014-09" db="EMBL/GenBank/DDBJ databases">
        <authorList>
            <person name="Magalhaes I.L.F."/>
            <person name="Oliveira U."/>
            <person name="Santos F.R."/>
            <person name="Vidigal T.H.D.A."/>
            <person name="Brescovit A.D."/>
            <person name="Santos A.J."/>
        </authorList>
    </citation>
    <scope>NUCLEOTIDE SEQUENCE</scope>
    <source>
        <tissue evidence="1">Shoot tissue taken approximately 20 cm above the soil surface</tissue>
    </source>
</reference>
<reference evidence="1" key="2">
    <citation type="journal article" date="2015" name="Data Brief">
        <title>Shoot transcriptome of the giant reed, Arundo donax.</title>
        <authorList>
            <person name="Barrero R.A."/>
            <person name="Guerrero F.D."/>
            <person name="Moolhuijzen P."/>
            <person name="Goolsby J.A."/>
            <person name="Tidwell J."/>
            <person name="Bellgard S.E."/>
            <person name="Bellgard M.I."/>
        </authorList>
    </citation>
    <scope>NUCLEOTIDE SEQUENCE</scope>
    <source>
        <tissue evidence="1">Shoot tissue taken approximately 20 cm above the soil surface</tissue>
    </source>
</reference>
<evidence type="ECO:0000313" key="1">
    <source>
        <dbReference type="EMBL" id="JAD47422.1"/>
    </source>
</evidence>
<proteinExistence type="predicted"/>
<dbReference type="AlphaFoldDB" id="A0A0A9AJZ9"/>
<protein>
    <submittedName>
        <fullName evidence="1">Uncharacterized protein</fullName>
    </submittedName>
</protein>